<dbReference type="InterPro" id="IPR006913">
    <property type="entry name" value="CENP-V/GFA"/>
</dbReference>
<keyword evidence="6" id="KW-1185">Reference proteome</keyword>
<evidence type="ECO:0000259" key="4">
    <source>
        <dbReference type="PROSITE" id="PS51891"/>
    </source>
</evidence>
<evidence type="ECO:0000313" key="6">
    <source>
        <dbReference type="Proteomes" id="UP000198281"/>
    </source>
</evidence>
<proteinExistence type="inferred from homology"/>
<evidence type="ECO:0000256" key="3">
    <source>
        <dbReference type="ARBA" id="ARBA00022833"/>
    </source>
</evidence>
<keyword evidence="2" id="KW-0479">Metal-binding</keyword>
<dbReference type="PANTHER" id="PTHR28620">
    <property type="entry name" value="CENTROMERE PROTEIN V"/>
    <property type="match status" value="1"/>
</dbReference>
<protein>
    <submittedName>
        <fullName evidence="5">Uncharacterized conserved protein</fullName>
    </submittedName>
</protein>
<name>A0A239HM08_9SPHN</name>
<evidence type="ECO:0000313" key="5">
    <source>
        <dbReference type="EMBL" id="SNS82195.1"/>
    </source>
</evidence>
<dbReference type="PANTHER" id="PTHR28620:SF1">
    <property type="entry name" value="CENP-V_GFA DOMAIN-CONTAINING PROTEIN"/>
    <property type="match status" value="1"/>
</dbReference>
<dbReference type="GO" id="GO:0016846">
    <property type="term" value="F:carbon-sulfur lyase activity"/>
    <property type="evidence" value="ECO:0007669"/>
    <property type="project" value="InterPro"/>
</dbReference>
<reference evidence="6" key="1">
    <citation type="submission" date="2017-06" db="EMBL/GenBank/DDBJ databases">
        <authorList>
            <person name="Varghese N."/>
            <person name="Submissions S."/>
        </authorList>
    </citation>
    <scope>NUCLEOTIDE SEQUENCE [LARGE SCALE GENOMIC DNA]</scope>
    <source>
        <strain evidence="6">LNB2</strain>
    </source>
</reference>
<comment type="similarity">
    <text evidence="1">Belongs to the Gfa family.</text>
</comment>
<dbReference type="Pfam" id="PF04828">
    <property type="entry name" value="GFA"/>
    <property type="match status" value="1"/>
</dbReference>
<dbReference type="PROSITE" id="PS51891">
    <property type="entry name" value="CENP_V_GFA"/>
    <property type="match status" value="1"/>
</dbReference>
<organism evidence="5 6">
    <name type="scientific">Edaphosphingomonas laterariae</name>
    <dbReference type="NCBI Taxonomy" id="861865"/>
    <lineage>
        <taxon>Bacteria</taxon>
        <taxon>Pseudomonadati</taxon>
        <taxon>Pseudomonadota</taxon>
        <taxon>Alphaproteobacteria</taxon>
        <taxon>Sphingomonadales</taxon>
        <taxon>Rhizorhabdaceae</taxon>
        <taxon>Edaphosphingomonas</taxon>
    </lineage>
</organism>
<dbReference type="GO" id="GO:0046872">
    <property type="term" value="F:metal ion binding"/>
    <property type="evidence" value="ECO:0007669"/>
    <property type="project" value="UniProtKB-KW"/>
</dbReference>
<dbReference type="InterPro" id="IPR011057">
    <property type="entry name" value="Mss4-like_sf"/>
</dbReference>
<dbReference type="InterPro" id="IPR052355">
    <property type="entry name" value="CENP-V-like"/>
</dbReference>
<dbReference type="Proteomes" id="UP000198281">
    <property type="component" value="Unassembled WGS sequence"/>
</dbReference>
<evidence type="ECO:0000256" key="2">
    <source>
        <dbReference type="ARBA" id="ARBA00022723"/>
    </source>
</evidence>
<sequence>MLHGSCHCGAVAFTVDADVPAEAIGCNCSHCRRKGFLLAFYPPEQFQLLRGEDATESYFFNRHAIEHRFCRTCGTQAFAIGKGPDGSPVRAVNLRCVDEVDPDAIPVRHFDGASL</sequence>
<accession>A0A239HM08</accession>
<dbReference type="EMBL" id="FZOS01000018">
    <property type="protein sequence ID" value="SNS82195.1"/>
    <property type="molecule type" value="Genomic_DNA"/>
</dbReference>
<gene>
    <name evidence="5" type="ORF">SAMN06295912_1184</name>
</gene>
<dbReference type="SUPFAM" id="SSF51316">
    <property type="entry name" value="Mss4-like"/>
    <property type="match status" value="1"/>
</dbReference>
<dbReference type="Gene3D" id="2.170.150.70">
    <property type="match status" value="1"/>
</dbReference>
<keyword evidence="3" id="KW-0862">Zinc</keyword>
<evidence type="ECO:0000256" key="1">
    <source>
        <dbReference type="ARBA" id="ARBA00005495"/>
    </source>
</evidence>
<dbReference type="OrthoDB" id="9805575at2"/>
<dbReference type="AlphaFoldDB" id="A0A239HM08"/>
<dbReference type="RefSeq" id="WP_089220362.1">
    <property type="nucleotide sequence ID" value="NZ_FZOS01000018.1"/>
</dbReference>
<feature type="domain" description="CENP-V/GFA" evidence="4">
    <location>
        <begin position="2"/>
        <end position="111"/>
    </location>
</feature>